<dbReference type="Proteomes" id="UP001219518">
    <property type="component" value="Unassembled WGS sequence"/>
</dbReference>
<evidence type="ECO:0000256" key="1">
    <source>
        <dbReference type="SAM" id="Phobius"/>
    </source>
</evidence>
<feature type="transmembrane region" description="Helical" evidence="1">
    <location>
        <begin position="368"/>
        <end position="390"/>
    </location>
</feature>
<feature type="transmembrane region" description="Helical" evidence="1">
    <location>
        <begin position="332"/>
        <end position="356"/>
    </location>
</feature>
<feature type="transmembrane region" description="Helical" evidence="1">
    <location>
        <begin position="243"/>
        <end position="259"/>
    </location>
</feature>
<dbReference type="GO" id="GO:0022857">
    <property type="term" value="F:transmembrane transporter activity"/>
    <property type="evidence" value="ECO:0007669"/>
    <property type="project" value="InterPro"/>
</dbReference>
<sequence>MTGASMSEVEAAAGGPASTPAAAAPPDGGARAWMVLAASFLCNGLLFGIINTYGVIYVYLLMDLEKAKVPDAASKASLVGSLCIGTTFLVSPVAGVLTDRWGIRLTTAVGGLLASSGMLLSSFVAQNVYALYATYGVLFGVGASLTYTPSLVVLGHYFKRYLGVANGLVAAGSSVFSVLLPYPLEWLLKRLGLSGSLLLLAAMLSLIIGCSFLFKPLAAPAAGPARSARAELFNVDIWQRRKYVIWALAIPTALFGYFVPYVHMVKYVSTRFEGEDGKILILFIGLASGVGRLVFGRIADIPRVDRILLQQISFFCIGVATMLLTVTDSFAVMKVLALIMGLFDGCFISLLGPIAFQLCGQRGATQAIGCLLGLCSVPLTIGPFVAGLLFDHLGSYQLPFLLAGVPPVVCSVLMFAVRCVPDDAKEEASENGLMVKSCSPLEPVGDKLNGHHHGHGALRAGVGVGVQQASGGAASDKLLSNLDS</sequence>
<gene>
    <name evidence="2" type="ORF">KUF71_014465</name>
</gene>
<dbReference type="Gene3D" id="1.20.1250.20">
    <property type="entry name" value="MFS general substrate transporter like domains"/>
    <property type="match status" value="2"/>
</dbReference>
<keyword evidence="1" id="KW-0472">Membrane</keyword>
<name>A0AAE1HRK1_9NEOP</name>
<feature type="transmembrane region" description="Helical" evidence="1">
    <location>
        <begin position="307"/>
        <end position="326"/>
    </location>
</feature>
<dbReference type="AlphaFoldDB" id="A0AAE1HRK1"/>
<dbReference type="Pfam" id="PF07690">
    <property type="entry name" value="MFS_1"/>
    <property type="match status" value="1"/>
</dbReference>
<dbReference type="PANTHER" id="PTHR11360">
    <property type="entry name" value="MONOCARBOXYLATE TRANSPORTER"/>
    <property type="match status" value="1"/>
</dbReference>
<feature type="transmembrane region" description="Helical" evidence="1">
    <location>
        <begin position="105"/>
        <end position="125"/>
    </location>
</feature>
<reference evidence="2" key="1">
    <citation type="submission" date="2021-07" db="EMBL/GenBank/DDBJ databases">
        <authorList>
            <person name="Catto M.A."/>
            <person name="Jacobson A."/>
            <person name="Kennedy G."/>
            <person name="Labadie P."/>
            <person name="Hunt B.G."/>
            <person name="Srinivasan R."/>
        </authorList>
    </citation>
    <scope>NUCLEOTIDE SEQUENCE</scope>
    <source>
        <strain evidence="2">PL_HMW_Pooled</strain>
        <tissue evidence="2">Head</tissue>
    </source>
</reference>
<dbReference type="EMBL" id="JAHWGI010001243">
    <property type="protein sequence ID" value="KAK3926216.1"/>
    <property type="molecule type" value="Genomic_DNA"/>
</dbReference>
<reference evidence="2" key="2">
    <citation type="journal article" date="2023" name="BMC Genomics">
        <title>Pest status, molecular evolution, and epigenetic factors derived from the genome assembly of Frankliniella fusca, a thysanopteran phytovirus vector.</title>
        <authorList>
            <person name="Catto M.A."/>
            <person name="Labadie P.E."/>
            <person name="Jacobson A.L."/>
            <person name="Kennedy G.G."/>
            <person name="Srinivasan R."/>
            <person name="Hunt B.G."/>
        </authorList>
    </citation>
    <scope>NUCLEOTIDE SEQUENCE</scope>
    <source>
        <strain evidence="2">PL_HMW_Pooled</strain>
    </source>
</reference>
<evidence type="ECO:0000313" key="3">
    <source>
        <dbReference type="Proteomes" id="UP001219518"/>
    </source>
</evidence>
<protein>
    <submittedName>
        <fullName evidence="2">Monocarboxylate transporter 10</fullName>
    </submittedName>
</protein>
<dbReference type="InterPro" id="IPR011701">
    <property type="entry name" value="MFS"/>
</dbReference>
<comment type="caution">
    <text evidence="2">The sequence shown here is derived from an EMBL/GenBank/DDBJ whole genome shotgun (WGS) entry which is preliminary data.</text>
</comment>
<keyword evidence="1" id="KW-0812">Transmembrane</keyword>
<keyword evidence="3" id="KW-1185">Reference proteome</keyword>
<evidence type="ECO:0000313" key="2">
    <source>
        <dbReference type="EMBL" id="KAK3926216.1"/>
    </source>
</evidence>
<keyword evidence="1" id="KW-1133">Transmembrane helix</keyword>
<dbReference type="FunFam" id="1.20.1250.20:FF:000413">
    <property type="entry name" value="Karmoisin, isoform B"/>
    <property type="match status" value="1"/>
</dbReference>
<feature type="transmembrane region" description="Helical" evidence="1">
    <location>
        <begin position="76"/>
        <end position="98"/>
    </location>
</feature>
<dbReference type="PANTHER" id="PTHR11360:SF312">
    <property type="entry name" value="KARMOISIN, ISOFORM B"/>
    <property type="match status" value="1"/>
</dbReference>
<feature type="transmembrane region" description="Helical" evidence="1">
    <location>
        <begin position="279"/>
        <end position="295"/>
    </location>
</feature>
<accession>A0AAE1HRK1</accession>
<feature type="transmembrane region" description="Helical" evidence="1">
    <location>
        <begin position="396"/>
        <end position="417"/>
    </location>
</feature>
<feature type="transmembrane region" description="Helical" evidence="1">
    <location>
        <begin position="33"/>
        <end position="56"/>
    </location>
</feature>
<feature type="transmembrane region" description="Helical" evidence="1">
    <location>
        <begin position="196"/>
        <end position="222"/>
    </location>
</feature>
<feature type="transmembrane region" description="Helical" evidence="1">
    <location>
        <begin position="131"/>
        <end position="154"/>
    </location>
</feature>
<feature type="transmembrane region" description="Helical" evidence="1">
    <location>
        <begin position="161"/>
        <end position="184"/>
    </location>
</feature>
<dbReference type="InterPro" id="IPR036259">
    <property type="entry name" value="MFS_trans_sf"/>
</dbReference>
<dbReference type="InterPro" id="IPR050327">
    <property type="entry name" value="Proton-linked_MCT"/>
</dbReference>
<proteinExistence type="predicted"/>
<dbReference type="SUPFAM" id="SSF103473">
    <property type="entry name" value="MFS general substrate transporter"/>
    <property type="match status" value="1"/>
</dbReference>
<organism evidence="2 3">
    <name type="scientific">Frankliniella fusca</name>
    <dbReference type="NCBI Taxonomy" id="407009"/>
    <lineage>
        <taxon>Eukaryota</taxon>
        <taxon>Metazoa</taxon>
        <taxon>Ecdysozoa</taxon>
        <taxon>Arthropoda</taxon>
        <taxon>Hexapoda</taxon>
        <taxon>Insecta</taxon>
        <taxon>Pterygota</taxon>
        <taxon>Neoptera</taxon>
        <taxon>Paraneoptera</taxon>
        <taxon>Thysanoptera</taxon>
        <taxon>Terebrantia</taxon>
        <taxon>Thripoidea</taxon>
        <taxon>Thripidae</taxon>
        <taxon>Frankliniella</taxon>
    </lineage>
</organism>